<keyword evidence="5" id="KW-1185">Reference proteome</keyword>
<keyword evidence="3" id="KW-0408">Iron</keyword>
<name>A0ABD0K1N8_9CAEN</name>
<dbReference type="Pfam" id="PF24681">
    <property type="entry name" value="Kelch_KLHDC2_KLHL20_DRC7"/>
    <property type="match status" value="1"/>
</dbReference>
<dbReference type="PANTHER" id="PTHR47435">
    <property type="entry name" value="KELCH REPEAT PROTEIN (AFU_ORTHOLOGUE AFUA_5G12780)"/>
    <property type="match status" value="1"/>
</dbReference>
<dbReference type="InterPro" id="IPR006652">
    <property type="entry name" value="Kelch_1"/>
</dbReference>
<dbReference type="PANTHER" id="PTHR47435:SF4">
    <property type="entry name" value="KELCH REPEAT PROTEIN (AFU_ORTHOLOGUE AFUA_5G12780)"/>
    <property type="match status" value="1"/>
</dbReference>
<evidence type="ECO:0000313" key="5">
    <source>
        <dbReference type="Proteomes" id="UP001519460"/>
    </source>
</evidence>
<sequence>MSYKWQYIDCKGTKPLGRSSHSVSVIGGAAYVMGGEHEPRVPIGSAVWCLDVTSATWRQLETSGVEVPPRNAHSAAVVGSSIYIFGGRQGISMGEGSLADMYKLDTTSATWSKVTMTGDVPEARSYHTMTSIGSKLYVFGGCVTSGRLSDLHSFDTDTGVWRKLPTSDVILGRGGAGFTAVGNKLYVIGGFAGKEMGDMHEFDTETLQWRQMEVTPSLPPRSVFGVASLGSRIVVIGGEVDPSDLGHAGAGQFSDEVYVLDTKDEAAGWRKVETTGEKKLSPRGWFSAAPFGSDGVLVFGGNALDNSRLDDAYLLKVL</sequence>
<evidence type="ECO:0000256" key="2">
    <source>
        <dbReference type="ARBA" id="ARBA00022737"/>
    </source>
</evidence>
<dbReference type="Proteomes" id="UP001519460">
    <property type="component" value="Unassembled WGS sequence"/>
</dbReference>
<dbReference type="SUPFAM" id="SSF117281">
    <property type="entry name" value="Kelch motif"/>
    <property type="match status" value="1"/>
</dbReference>
<dbReference type="EMBL" id="JACVVK020000275">
    <property type="protein sequence ID" value="KAK7480745.1"/>
    <property type="molecule type" value="Genomic_DNA"/>
</dbReference>
<evidence type="ECO:0000256" key="3">
    <source>
        <dbReference type="ARBA" id="ARBA00023004"/>
    </source>
</evidence>
<reference evidence="4 5" key="1">
    <citation type="journal article" date="2023" name="Sci. Data">
        <title>Genome assembly of the Korean intertidal mud-creeper Batillaria attramentaria.</title>
        <authorList>
            <person name="Patra A.K."/>
            <person name="Ho P.T."/>
            <person name="Jun S."/>
            <person name="Lee S.J."/>
            <person name="Kim Y."/>
            <person name="Won Y.J."/>
        </authorList>
    </citation>
    <scope>NUCLEOTIDE SEQUENCE [LARGE SCALE GENOMIC DNA]</scope>
    <source>
        <strain evidence="4">Wonlab-2016</strain>
    </source>
</reference>
<keyword evidence="2" id="KW-0677">Repeat</keyword>
<evidence type="ECO:0000256" key="1">
    <source>
        <dbReference type="ARBA" id="ARBA00022441"/>
    </source>
</evidence>
<evidence type="ECO:0008006" key="6">
    <source>
        <dbReference type="Google" id="ProtNLM"/>
    </source>
</evidence>
<organism evidence="4 5">
    <name type="scientific">Batillaria attramentaria</name>
    <dbReference type="NCBI Taxonomy" id="370345"/>
    <lineage>
        <taxon>Eukaryota</taxon>
        <taxon>Metazoa</taxon>
        <taxon>Spiralia</taxon>
        <taxon>Lophotrochozoa</taxon>
        <taxon>Mollusca</taxon>
        <taxon>Gastropoda</taxon>
        <taxon>Caenogastropoda</taxon>
        <taxon>Sorbeoconcha</taxon>
        <taxon>Cerithioidea</taxon>
        <taxon>Batillariidae</taxon>
        <taxon>Batillaria</taxon>
    </lineage>
</organism>
<dbReference type="AlphaFoldDB" id="A0ABD0K1N8"/>
<keyword evidence="1" id="KW-0880">Kelch repeat</keyword>
<evidence type="ECO:0000313" key="4">
    <source>
        <dbReference type="EMBL" id="KAK7480745.1"/>
    </source>
</evidence>
<comment type="caution">
    <text evidence="4">The sequence shown here is derived from an EMBL/GenBank/DDBJ whole genome shotgun (WGS) entry which is preliminary data.</text>
</comment>
<dbReference type="SMART" id="SM00612">
    <property type="entry name" value="Kelch"/>
    <property type="match status" value="3"/>
</dbReference>
<dbReference type="InterPro" id="IPR015915">
    <property type="entry name" value="Kelch-typ_b-propeller"/>
</dbReference>
<gene>
    <name evidence="4" type="ORF">BaRGS_00028006</name>
</gene>
<accession>A0ABD0K1N8</accession>
<dbReference type="GO" id="GO:0019760">
    <property type="term" value="P:glucosinolate metabolic process"/>
    <property type="evidence" value="ECO:0007669"/>
    <property type="project" value="UniProtKB-ARBA"/>
</dbReference>
<protein>
    <recommendedName>
        <fullName evidence="6">Galactose oxidase</fullName>
    </recommendedName>
</protein>
<proteinExistence type="predicted"/>
<dbReference type="Gene3D" id="2.120.10.80">
    <property type="entry name" value="Kelch-type beta propeller"/>
    <property type="match status" value="2"/>
</dbReference>